<name>A0A392NI10_9FABA</name>
<dbReference type="SUPFAM" id="SSF53738">
    <property type="entry name" value="Phosphoglucomutase, first 3 domains"/>
    <property type="match status" value="1"/>
</dbReference>
<evidence type="ECO:0000313" key="5">
    <source>
        <dbReference type="EMBL" id="MCH99023.1"/>
    </source>
</evidence>
<comment type="caution">
    <text evidence="5">The sequence shown here is derived from an EMBL/GenBank/DDBJ whole genome shotgun (WGS) entry which is preliminary data.</text>
</comment>
<evidence type="ECO:0000256" key="3">
    <source>
        <dbReference type="ARBA" id="ARBA00022553"/>
    </source>
</evidence>
<accession>A0A392NI10</accession>
<proteinExistence type="inferred from homology"/>
<dbReference type="GO" id="GO:0004615">
    <property type="term" value="F:phosphomannomutase activity"/>
    <property type="evidence" value="ECO:0007669"/>
    <property type="project" value="TreeGrafter"/>
</dbReference>
<dbReference type="Gene3D" id="3.40.120.10">
    <property type="entry name" value="Alpha-D-Glucose-1,6-Bisphosphate, subunit A, domain 3"/>
    <property type="match status" value="1"/>
</dbReference>
<dbReference type="PANTHER" id="PTHR42946:SF2">
    <property type="entry name" value="PHOSPHOGLUCOMUTASE (ALPHA-D-GLUCOSE-1,6-BISPHOSPHATE-DEPENDENT)"/>
    <property type="match status" value="1"/>
</dbReference>
<dbReference type="PANTHER" id="PTHR42946">
    <property type="entry name" value="PHOSPHOHEXOSE MUTASE"/>
    <property type="match status" value="1"/>
</dbReference>
<dbReference type="InterPro" id="IPR016055">
    <property type="entry name" value="A-D-PHexomutase_a/b/a-I/II/III"/>
</dbReference>
<feature type="domain" description="Alpha-D-phosphohexomutase alpha/beta/alpha" evidence="4">
    <location>
        <begin position="45"/>
        <end position="188"/>
    </location>
</feature>
<dbReference type="InterPro" id="IPR005844">
    <property type="entry name" value="A-D-PHexomutase_a/b/a-I"/>
</dbReference>
<dbReference type="FunFam" id="3.40.120.10:FF:000022">
    <property type="entry name" value="phosphomannomutase/phosphoglucomutase isoform X1"/>
    <property type="match status" value="1"/>
</dbReference>
<keyword evidence="3" id="KW-0597">Phosphoprotein</keyword>
<protein>
    <submittedName>
        <fullName evidence="5">Phosphomannomutase/phosphoglucomutase-like</fullName>
    </submittedName>
</protein>
<evidence type="ECO:0000259" key="4">
    <source>
        <dbReference type="Pfam" id="PF02878"/>
    </source>
</evidence>
<comment type="similarity">
    <text evidence="2">Belongs to the phosphohexose mutase family.</text>
</comment>
<dbReference type="GO" id="GO:0009570">
    <property type="term" value="C:chloroplast stroma"/>
    <property type="evidence" value="ECO:0007669"/>
    <property type="project" value="TreeGrafter"/>
</dbReference>
<comment type="cofactor">
    <cofactor evidence="1">
        <name>Mg(2+)</name>
        <dbReference type="ChEBI" id="CHEBI:18420"/>
    </cofactor>
</comment>
<keyword evidence="6" id="KW-1185">Reference proteome</keyword>
<feature type="non-terminal residue" evidence="5">
    <location>
        <position position="1"/>
    </location>
</feature>
<dbReference type="InterPro" id="IPR050060">
    <property type="entry name" value="Phosphoglucosamine_mutase"/>
</dbReference>
<sequence length="244" mass="26924">NIPLHNKLGFSSSVKFNKSVISVKSYGTSKYDEVVVDEELDKIRRLQNGSDVRGIALEGEKGRTVDLTPPAVEAISESFGEWVVNGLEKQKGYPVENVSVSLGRDPRITGSKLSVAVFAGLARAGCMIFDMGLATTPACFMSTLLPPFVYDASIMMTASHLPYTRNGLKFFTKRGGLTSLEVEEVCDIAARKYANRMAKVSTLLKVLPTKVDFMSAYSKHLREIIKERISHPLHYETPLEGFQV</sequence>
<reference evidence="5 6" key="1">
    <citation type="journal article" date="2018" name="Front. Plant Sci.">
        <title>Red Clover (Trifolium pratense) and Zigzag Clover (T. medium) - A Picture of Genomic Similarities and Differences.</title>
        <authorList>
            <person name="Dluhosova J."/>
            <person name="Istvanek J."/>
            <person name="Nedelnik J."/>
            <person name="Repkova J."/>
        </authorList>
    </citation>
    <scope>NUCLEOTIDE SEQUENCE [LARGE SCALE GENOMIC DNA]</scope>
    <source>
        <strain evidence="6">cv. 10/8</strain>
        <tissue evidence="5">Leaf</tissue>
    </source>
</reference>
<organism evidence="5 6">
    <name type="scientific">Trifolium medium</name>
    <dbReference type="NCBI Taxonomy" id="97028"/>
    <lineage>
        <taxon>Eukaryota</taxon>
        <taxon>Viridiplantae</taxon>
        <taxon>Streptophyta</taxon>
        <taxon>Embryophyta</taxon>
        <taxon>Tracheophyta</taxon>
        <taxon>Spermatophyta</taxon>
        <taxon>Magnoliopsida</taxon>
        <taxon>eudicotyledons</taxon>
        <taxon>Gunneridae</taxon>
        <taxon>Pentapetalae</taxon>
        <taxon>rosids</taxon>
        <taxon>fabids</taxon>
        <taxon>Fabales</taxon>
        <taxon>Fabaceae</taxon>
        <taxon>Papilionoideae</taxon>
        <taxon>50 kb inversion clade</taxon>
        <taxon>NPAAA clade</taxon>
        <taxon>Hologalegina</taxon>
        <taxon>IRL clade</taxon>
        <taxon>Trifolieae</taxon>
        <taxon>Trifolium</taxon>
    </lineage>
</organism>
<dbReference type="AlphaFoldDB" id="A0A392NI10"/>
<dbReference type="Proteomes" id="UP000265520">
    <property type="component" value="Unassembled WGS sequence"/>
</dbReference>
<dbReference type="GO" id="GO:0005975">
    <property type="term" value="P:carbohydrate metabolic process"/>
    <property type="evidence" value="ECO:0007669"/>
    <property type="project" value="InterPro"/>
</dbReference>
<evidence type="ECO:0000313" key="6">
    <source>
        <dbReference type="Proteomes" id="UP000265520"/>
    </source>
</evidence>
<dbReference type="EMBL" id="LXQA010039155">
    <property type="protein sequence ID" value="MCH99023.1"/>
    <property type="molecule type" value="Genomic_DNA"/>
</dbReference>
<evidence type="ECO:0000256" key="2">
    <source>
        <dbReference type="ARBA" id="ARBA00010231"/>
    </source>
</evidence>
<dbReference type="Pfam" id="PF02878">
    <property type="entry name" value="PGM_PMM_I"/>
    <property type="match status" value="1"/>
</dbReference>
<evidence type="ECO:0000256" key="1">
    <source>
        <dbReference type="ARBA" id="ARBA00001946"/>
    </source>
</evidence>